<dbReference type="PIRSF" id="PIRSF000371">
    <property type="entry name" value="PFL_act_enz"/>
    <property type="match status" value="1"/>
</dbReference>
<keyword evidence="9" id="KW-0411">Iron-sulfur</keyword>
<dbReference type="PANTHER" id="PTHR30352">
    <property type="entry name" value="PYRUVATE FORMATE-LYASE-ACTIVATING ENZYME"/>
    <property type="match status" value="1"/>
</dbReference>
<comment type="cofactor">
    <cofactor evidence="1">
        <name>[4Fe-4S] cluster</name>
        <dbReference type="ChEBI" id="CHEBI:49883"/>
    </cofactor>
</comment>
<dbReference type="Gene3D" id="3.80.30.10">
    <property type="entry name" value="pyruvate-formate lyase- activating enzyme"/>
    <property type="match status" value="1"/>
</dbReference>
<comment type="similarity">
    <text evidence="2">Belongs to the organic radical-activating enzymes family.</text>
</comment>
<evidence type="ECO:0000256" key="8">
    <source>
        <dbReference type="ARBA" id="ARBA00023004"/>
    </source>
</evidence>
<dbReference type="InterPro" id="IPR040074">
    <property type="entry name" value="BssD/PflA/YjjW"/>
</dbReference>
<evidence type="ECO:0000259" key="10">
    <source>
        <dbReference type="PROSITE" id="PS51379"/>
    </source>
</evidence>
<dbReference type="Pfam" id="PF04055">
    <property type="entry name" value="Radical_SAM"/>
    <property type="match status" value="1"/>
</dbReference>
<sequence length="311" mass="35545">MEISMKAIIENIQHFSLHDGPGTRTTVFFKGCPLKCLWCSNPTTQTPRRELIYKKDNCLRCGKCIAACKQNALSMDTSQKLPMVRIDKNLCTACKECKEHCPADALQTIGDEYDTAALFNIIKKDILFYQNTNGGVTFSGGEMLMHYQFVSELIKQCKTLNIHTAAETSGFAPYEHVKEILSRLDMCFYDIKHVDDEKHREITGQSNTLIIENLIKILKETTPPITIRLPLIPTINDDENHLARYADFLNNLPRDVTFEILPYHRLGSNKYDMMQIGYQLTDIAPAPKETLSRQVQFIREKLNSIKALCQF</sequence>
<dbReference type="InterPro" id="IPR017900">
    <property type="entry name" value="4Fe4S_Fe_S_CS"/>
</dbReference>
<dbReference type="SFLD" id="SFLDG01118">
    <property type="entry name" value="activating_enzymes__group_2"/>
    <property type="match status" value="1"/>
</dbReference>
<keyword evidence="5" id="KW-0949">S-adenosyl-L-methionine</keyword>
<evidence type="ECO:0000259" key="11">
    <source>
        <dbReference type="PROSITE" id="PS51918"/>
    </source>
</evidence>
<dbReference type="InterPro" id="IPR058240">
    <property type="entry name" value="rSAM_sf"/>
</dbReference>
<evidence type="ECO:0000256" key="1">
    <source>
        <dbReference type="ARBA" id="ARBA00001966"/>
    </source>
</evidence>
<dbReference type="Pfam" id="PF14697">
    <property type="entry name" value="Fer4_21"/>
    <property type="match status" value="1"/>
</dbReference>
<dbReference type="PANTHER" id="PTHR30352:SF4">
    <property type="entry name" value="PYRUVATE FORMATE-LYASE 2-ACTIVATING ENZYME"/>
    <property type="match status" value="1"/>
</dbReference>
<dbReference type="Gene3D" id="3.30.70.20">
    <property type="match status" value="1"/>
</dbReference>
<gene>
    <name evidence="12" type="ORF">JBF11_09635</name>
</gene>
<dbReference type="NCBIfam" id="TIGR02494">
    <property type="entry name" value="PFLE_PFLC"/>
    <property type="match status" value="1"/>
</dbReference>
<dbReference type="SFLD" id="SFLDS00029">
    <property type="entry name" value="Radical_SAM"/>
    <property type="match status" value="1"/>
</dbReference>
<keyword evidence="7" id="KW-0560">Oxidoreductase</keyword>
<evidence type="ECO:0000256" key="5">
    <source>
        <dbReference type="ARBA" id="ARBA00022691"/>
    </source>
</evidence>
<protein>
    <submittedName>
        <fullName evidence="12">Glycyl-radical enzyme activating protein</fullName>
    </submittedName>
</protein>
<feature type="domain" description="Radical SAM core" evidence="11">
    <location>
        <begin position="18"/>
        <end position="306"/>
    </location>
</feature>
<dbReference type="SUPFAM" id="SSF54862">
    <property type="entry name" value="4Fe-4S ferredoxins"/>
    <property type="match status" value="1"/>
</dbReference>
<evidence type="ECO:0000256" key="7">
    <source>
        <dbReference type="ARBA" id="ARBA00023002"/>
    </source>
</evidence>
<dbReference type="PROSITE" id="PS51379">
    <property type="entry name" value="4FE4S_FER_2"/>
    <property type="match status" value="2"/>
</dbReference>
<comment type="subunit">
    <text evidence="3">Monomer.</text>
</comment>
<accession>A0ABY5Y1L4</accession>
<dbReference type="InterPro" id="IPR017896">
    <property type="entry name" value="4Fe4S_Fe-S-bd"/>
</dbReference>
<organism evidence="12 13">
    <name type="scientific">Taurinivorans muris</name>
    <dbReference type="NCBI Taxonomy" id="2787751"/>
    <lineage>
        <taxon>Bacteria</taxon>
        <taxon>Pseudomonadati</taxon>
        <taxon>Thermodesulfobacteriota</taxon>
        <taxon>Desulfovibrionia</taxon>
        <taxon>Desulfovibrionales</taxon>
        <taxon>Desulfovibrionaceae</taxon>
        <taxon>Taurinivorans</taxon>
    </lineage>
</organism>
<evidence type="ECO:0000256" key="6">
    <source>
        <dbReference type="ARBA" id="ARBA00022723"/>
    </source>
</evidence>
<dbReference type="PROSITE" id="PS00198">
    <property type="entry name" value="4FE4S_FER_1"/>
    <property type="match status" value="1"/>
</dbReference>
<dbReference type="SUPFAM" id="SSF102114">
    <property type="entry name" value="Radical SAM enzymes"/>
    <property type="match status" value="1"/>
</dbReference>
<dbReference type="InterPro" id="IPR034457">
    <property type="entry name" value="Organic_radical-activating"/>
</dbReference>
<dbReference type="PROSITE" id="PS01087">
    <property type="entry name" value="RADICAL_ACTIVATING"/>
    <property type="match status" value="1"/>
</dbReference>
<dbReference type="PROSITE" id="PS51918">
    <property type="entry name" value="RADICAL_SAM"/>
    <property type="match status" value="1"/>
</dbReference>
<dbReference type="SFLD" id="SFLDG01066">
    <property type="entry name" value="organic_radical-activating_enz"/>
    <property type="match status" value="1"/>
</dbReference>
<evidence type="ECO:0000256" key="4">
    <source>
        <dbReference type="ARBA" id="ARBA00022485"/>
    </source>
</evidence>
<dbReference type="InterPro" id="IPR012839">
    <property type="entry name" value="Organic_radical_activase"/>
</dbReference>
<evidence type="ECO:0000313" key="12">
    <source>
        <dbReference type="EMBL" id="UWX05686.1"/>
    </source>
</evidence>
<keyword evidence="13" id="KW-1185">Reference proteome</keyword>
<proteinExistence type="inferred from homology"/>
<keyword evidence="4" id="KW-0004">4Fe-4S</keyword>
<feature type="domain" description="4Fe-4S ferredoxin-type" evidence="10">
    <location>
        <begin position="82"/>
        <end position="112"/>
    </location>
</feature>
<dbReference type="EMBL" id="CP065938">
    <property type="protein sequence ID" value="UWX05686.1"/>
    <property type="molecule type" value="Genomic_DNA"/>
</dbReference>
<feature type="domain" description="4Fe-4S ferredoxin-type" evidence="10">
    <location>
        <begin position="49"/>
        <end position="78"/>
    </location>
</feature>
<evidence type="ECO:0000256" key="3">
    <source>
        <dbReference type="ARBA" id="ARBA00011245"/>
    </source>
</evidence>
<evidence type="ECO:0000256" key="9">
    <source>
        <dbReference type="ARBA" id="ARBA00023014"/>
    </source>
</evidence>
<dbReference type="Proteomes" id="UP001058120">
    <property type="component" value="Chromosome"/>
</dbReference>
<evidence type="ECO:0000313" key="13">
    <source>
        <dbReference type="Proteomes" id="UP001058120"/>
    </source>
</evidence>
<keyword evidence="8" id="KW-0408">Iron</keyword>
<reference evidence="12" key="1">
    <citation type="submission" date="2020-12" db="EMBL/GenBank/DDBJ databases">
        <title>Taurinivorans muris gen. nov., sp. nov., fundamental and realized metabolic niche of a ubiquitous sulfidogenic bacterium in the murine intestine.</title>
        <authorList>
            <person name="Ye H."/>
            <person name="Hanson B.T."/>
            <person name="Loy A."/>
        </authorList>
    </citation>
    <scope>NUCLEOTIDE SEQUENCE</scope>
    <source>
        <strain evidence="12">LT0009</strain>
    </source>
</reference>
<dbReference type="InterPro" id="IPR001989">
    <property type="entry name" value="Radical_activat_CS"/>
</dbReference>
<evidence type="ECO:0000256" key="2">
    <source>
        <dbReference type="ARBA" id="ARBA00009777"/>
    </source>
</evidence>
<keyword evidence="6" id="KW-0479">Metal-binding</keyword>
<name>A0ABY5Y1L4_9BACT</name>
<dbReference type="InterPro" id="IPR007197">
    <property type="entry name" value="rSAM"/>
</dbReference>